<feature type="domain" description="NAD-dependent epimerase/dehydratase" evidence="1">
    <location>
        <begin position="8"/>
        <end position="232"/>
    </location>
</feature>
<dbReference type="RefSeq" id="WP_168046268.1">
    <property type="nucleotide sequence ID" value="NZ_JAATJM010000001.1"/>
</dbReference>
<reference evidence="2 3" key="1">
    <citation type="submission" date="2020-03" db="EMBL/GenBank/DDBJ databases">
        <title>Genomic Encyclopedia of Type Strains, Phase IV (KMG-IV): sequencing the most valuable type-strain genomes for metagenomic binning, comparative biology and taxonomic classification.</title>
        <authorList>
            <person name="Goeker M."/>
        </authorList>
    </citation>
    <scope>NUCLEOTIDE SEQUENCE [LARGE SCALE GENOMIC DNA]</scope>
    <source>
        <strain evidence="2 3">DSM 4736</strain>
    </source>
</reference>
<name>A0A7X5YMJ5_9CAUL</name>
<dbReference type="EMBL" id="JAATJM010000001">
    <property type="protein sequence ID" value="NJC41290.1"/>
    <property type="molecule type" value="Genomic_DNA"/>
</dbReference>
<sequence>MANRTGKVLVTGATGFLGGAVVARLVADGRPVRAAVRQAGAPMPAGVETVSVGDLGPDTDWAEALSGVETVIHCAARAHVLRETAGDPLAEFRRVNADGAVALGRQAAVAGVRRLIFISSIGVNGAETRGEPFRPIDTPRPHSPYAVSKHEGELGLAEAAATTGLELVIIRPPLITGPDPKGNLGTLARFIARGLPLPFALATRNRRDLVSRETLADLIAICIDHPAAAGQTFLVSDGAPVSTRRLLEDMAADMGRPLRLLPVPTGLLALALKLAGRSAMSAQLFGDLEVDIAHTRDTLGWTP</sequence>
<dbReference type="PANTHER" id="PTHR48079:SF6">
    <property type="entry name" value="NAD(P)-BINDING DOMAIN-CONTAINING PROTEIN-RELATED"/>
    <property type="match status" value="1"/>
</dbReference>
<evidence type="ECO:0000313" key="2">
    <source>
        <dbReference type="EMBL" id="NJC41290.1"/>
    </source>
</evidence>
<dbReference type="Proteomes" id="UP000587415">
    <property type="component" value="Unassembled WGS sequence"/>
</dbReference>
<keyword evidence="3" id="KW-1185">Reference proteome</keyword>
<accession>A0A7X5YMJ5</accession>
<dbReference type="GO" id="GO:0005737">
    <property type="term" value="C:cytoplasm"/>
    <property type="evidence" value="ECO:0007669"/>
    <property type="project" value="TreeGrafter"/>
</dbReference>
<proteinExistence type="predicted"/>
<dbReference type="InterPro" id="IPR051783">
    <property type="entry name" value="NAD(P)-dependent_oxidoreduct"/>
</dbReference>
<dbReference type="SUPFAM" id="SSF51735">
    <property type="entry name" value="NAD(P)-binding Rossmann-fold domains"/>
    <property type="match status" value="1"/>
</dbReference>
<dbReference type="GO" id="GO:0004029">
    <property type="term" value="F:aldehyde dehydrogenase (NAD+) activity"/>
    <property type="evidence" value="ECO:0007669"/>
    <property type="project" value="TreeGrafter"/>
</dbReference>
<dbReference type="Pfam" id="PF01370">
    <property type="entry name" value="Epimerase"/>
    <property type="match status" value="1"/>
</dbReference>
<comment type="caution">
    <text evidence="2">The sequence shown here is derived from an EMBL/GenBank/DDBJ whole genome shotgun (WGS) entry which is preliminary data.</text>
</comment>
<dbReference type="AlphaFoldDB" id="A0A7X5YMJ5"/>
<protein>
    <submittedName>
        <fullName evidence="2">Nucleoside-diphosphate-sugar epimerase</fullName>
    </submittedName>
</protein>
<evidence type="ECO:0000259" key="1">
    <source>
        <dbReference type="Pfam" id="PF01370"/>
    </source>
</evidence>
<evidence type="ECO:0000313" key="3">
    <source>
        <dbReference type="Proteomes" id="UP000587415"/>
    </source>
</evidence>
<dbReference type="InterPro" id="IPR001509">
    <property type="entry name" value="Epimerase_deHydtase"/>
</dbReference>
<dbReference type="PANTHER" id="PTHR48079">
    <property type="entry name" value="PROTEIN YEEZ"/>
    <property type="match status" value="1"/>
</dbReference>
<dbReference type="Gene3D" id="3.40.50.720">
    <property type="entry name" value="NAD(P)-binding Rossmann-like Domain"/>
    <property type="match status" value="1"/>
</dbReference>
<dbReference type="InterPro" id="IPR036291">
    <property type="entry name" value="NAD(P)-bd_dom_sf"/>
</dbReference>
<organism evidence="2 3">
    <name type="scientific">Brevundimonas alba</name>
    <dbReference type="NCBI Taxonomy" id="74314"/>
    <lineage>
        <taxon>Bacteria</taxon>
        <taxon>Pseudomonadati</taxon>
        <taxon>Pseudomonadota</taxon>
        <taxon>Alphaproteobacteria</taxon>
        <taxon>Caulobacterales</taxon>
        <taxon>Caulobacteraceae</taxon>
        <taxon>Brevundimonas</taxon>
    </lineage>
</organism>
<gene>
    <name evidence="2" type="ORF">GGQ87_001548</name>
</gene>